<dbReference type="PANTHER" id="PTHR47723:SF19">
    <property type="entry name" value="POLYNUCLEOTIDYL TRANSFERASE, RIBONUCLEASE H-LIKE SUPERFAMILY PROTEIN"/>
    <property type="match status" value="1"/>
</dbReference>
<dbReference type="InterPro" id="IPR053151">
    <property type="entry name" value="RNase_H-like"/>
</dbReference>
<name>A0A1G2HH11_9BACT</name>
<evidence type="ECO:0000259" key="1">
    <source>
        <dbReference type="PROSITE" id="PS50879"/>
    </source>
</evidence>
<dbReference type="PANTHER" id="PTHR47723">
    <property type="entry name" value="OS05G0353850 PROTEIN"/>
    <property type="match status" value="1"/>
</dbReference>
<dbReference type="STRING" id="1802163.A2932_01580"/>
<dbReference type="AlphaFoldDB" id="A0A1G2HH11"/>
<evidence type="ECO:0000313" key="3">
    <source>
        <dbReference type="Proteomes" id="UP000179153"/>
    </source>
</evidence>
<dbReference type="SUPFAM" id="SSF53098">
    <property type="entry name" value="Ribonuclease H-like"/>
    <property type="match status" value="1"/>
</dbReference>
<evidence type="ECO:0000313" key="2">
    <source>
        <dbReference type="EMBL" id="OGZ61784.1"/>
    </source>
</evidence>
<accession>A0A1G2HH11</accession>
<gene>
    <name evidence="2" type="ORF">A2932_01580</name>
</gene>
<dbReference type="PROSITE" id="PS50879">
    <property type="entry name" value="RNASE_H_1"/>
    <property type="match status" value="1"/>
</dbReference>
<proteinExistence type="predicted"/>
<dbReference type="Pfam" id="PF13456">
    <property type="entry name" value="RVT_3"/>
    <property type="match status" value="1"/>
</dbReference>
<organism evidence="2 3">
    <name type="scientific">Candidatus Spechtbacteria bacterium RIFCSPLOWO2_01_FULL_46_10</name>
    <dbReference type="NCBI Taxonomy" id="1802163"/>
    <lineage>
        <taxon>Bacteria</taxon>
        <taxon>Candidatus Spechtiibacteriota</taxon>
    </lineage>
</organism>
<dbReference type="InterPro" id="IPR012337">
    <property type="entry name" value="RNaseH-like_sf"/>
</dbReference>
<feature type="domain" description="RNase H type-1" evidence="1">
    <location>
        <begin position="1"/>
        <end position="140"/>
    </location>
</feature>
<dbReference type="InterPro" id="IPR002156">
    <property type="entry name" value="RNaseH_domain"/>
</dbReference>
<protein>
    <recommendedName>
        <fullName evidence="1">RNase H type-1 domain-containing protein</fullName>
    </recommendedName>
</protein>
<dbReference type="GO" id="GO:0004523">
    <property type="term" value="F:RNA-DNA hybrid ribonuclease activity"/>
    <property type="evidence" value="ECO:0007669"/>
    <property type="project" value="InterPro"/>
</dbReference>
<dbReference type="EMBL" id="MHOI01000010">
    <property type="protein sequence ID" value="OGZ61784.1"/>
    <property type="molecule type" value="Genomic_DNA"/>
</dbReference>
<dbReference type="GO" id="GO:0003676">
    <property type="term" value="F:nucleic acid binding"/>
    <property type="evidence" value="ECO:0007669"/>
    <property type="project" value="InterPro"/>
</dbReference>
<dbReference type="CDD" id="cd09279">
    <property type="entry name" value="RNase_HI_like"/>
    <property type="match status" value="1"/>
</dbReference>
<reference evidence="2 3" key="1">
    <citation type="journal article" date="2016" name="Nat. Commun.">
        <title>Thousands of microbial genomes shed light on interconnected biogeochemical processes in an aquifer system.</title>
        <authorList>
            <person name="Anantharaman K."/>
            <person name="Brown C.T."/>
            <person name="Hug L.A."/>
            <person name="Sharon I."/>
            <person name="Castelle C.J."/>
            <person name="Probst A.J."/>
            <person name="Thomas B.C."/>
            <person name="Singh A."/>
            <person name="Wilkins M.J."/>
            <person name="Karaoz U."/>
            <person name="Brodie E.L."/>
            <person name="Williams K.H."/>
            <person name="Hubbard S.S."/>
            <person name="Banfield J.F."/>
        </authorList>
    </citation>
    <scope>NUCLEOTIDE SEQUENCE [LARGE SCALE GENOMIC DNA]</scope>
</reference>
<comment type="caution">
    <text evidence="2">The sequence shown here is derived from an EMBL/GenBank/DDBJ whole genome shotgun (WGS) entry which is preliminary data.</text>
</comment>
<dbReference type="Proteomes" id="UP000179153">
    <property type="component" value="Unassembled WGS sequence"/>
</dbReference>
<sequence>MIKIHTDGGARGNPGPAALGVVIEAPFSKSYSKYLGKKTNNEAEYEAVIFALSKLKALIGREKTKHADVEIFMDSELAVKQLSYMYKIESPNIVPLFVKIHNLRLDFKNVRFTHVKREQNKEADKMVNLELDKYTHTDTLFDL</sequence>
<dbReference type="Gene3D" id="3.30.420.10">
    <property type="entry name" value="Ribonuclease H-like superfamily/Ribonuclease H"/>
    <property type="match status" value="1"/>
</dbReference>
<dbReference type="InterPro" id="IPR036397">
    <property type="entry name" value="RNaseH_sf"/>
</dbReference>